<protein>
    <submittedName>
        <fullName evidence="2">Uncharacterized protein</fullName>
    </submittedName>
</protein>
<evidence type="ECO:0000313" key="2">
    <source>
        <dbReference type="EMBL" id="GGH63736.1"/>
    </source>
</evidence>
<dbReference type="PROSITE" id="PS51257">
    <property type="entry name" value="PROKAR_LIPOPROTEIN"/>
    <property type="match status" value="1"/>
</dbReference>
<proteinExistence type="predicted"/>
<reference evidence="2" key="2">
    <citation type="submission" date="2020-09" db="EMBL/GenBank/DDBJ databases">
        <authorList>
            <person name="Sun Q."/>
            <person name="Zhou Y."/>
        </authorList>
    </citation>
    <scope>NUCLEOTIDE SEQUENCE</scope>
    <source>
        <strain evidence="2">CGMCC 1.15290</strain>
    </source>
</reference>
<dbReference type="AlphaFoldDB" id="A0A917MTS8"/>
<evidence type="ECO:0000256" key="1">
    <source>
        <dbReference type="SAM" id="SignalP"/>
    </source>
</evidence>
<dbReference type="Proteomes" id="UP000627292">
    <property type="component" value="Unassembled WGS sequence"/>
</dbReference>
<comment type="caution">
    <text evidence="2">The sequence shown here is derived from an EMBL/GenBank/DDBJ whole genome shotgun (WGS) entry which is preliminary data.</text>
</comment>
<name>A0A917MTS8_9BACT</name>
<dbReference type="EMBL" id="BMIB01000002">
    <property type="protein sequence ID" value="GGH63736.1"/>
    <property type="molecule type" value="Genomic_DNA"/>
</dbReference>
<dbReference type="RefSeq" id="WP_188951410.1">
    <property type="nucleotide sequence ID" value="NZ_BMIB01000002.1"/>
</dbReference>
<evidence type="ECO:0000313" key="3">
    <source>
        <dbReference type="Proteomes" id="UP000627292"/>
    </source>
</evidence>
<accession>A0A917MTS8</accession>
<keyword evidence="1" id="KW-0732">Signal</keyword>
<reference evidence="2" key="1">
    <citation type="journal article" date="2014" name="Int. J. Syst. Evol. Microbiol.">
        <title>Complete genome sequence of Corynebacterium casei LMG S-19264T (=DSM 44701T), isolated from a smear-ripened cheese.</title>
        <authorList>
            <consortium name="US DOE Joint Genome Institute (JGI-PGF)"/>
            <person name="Walter F."/>
            <person name="Albersmeier A."/>
            <person name="Kalinowski J."/>
            <person name="Ruckert C."/>
        </authorList>
    </citation>
    <scope>NUCLEOTIDE SEQUENCE</scope>
    <source>
        <strain evidence="2">CGMCC 1.15290</strain>
    </source>
</reference>
<sequence>MKKTIAAFAVSGFIVAGCSKADEASPGASGLTAANLNTLAAVTTPSIPSGTFTITSYGGSTGAANNASAITSAINAASTAGGGTFSNGSRITVSSGNAFTSTYGSSNITGINTTTGAPL</sequence>
<feature type="chain" id="PRO_5037823773" evidence="1">
    <location>
        <begin position="22"/>
        <end position="119"/>
    </location>
</feature>
<gene>
    <name evidence="2" type="ORF">GCM10011379_14980</name>
</gene>
<organism evidence="2 3">
    <name type="scientific">Filimonas zeae</name>
    <dbReference type="NCBI Taxonomy" id="1737353"/>
    <lineage>
        <taxon>Bacteria</taxon>
        <taxon>Pseudomonadati</taxon>
        <taxon>Bacteroidota</taxon>
        <taxon>Chitinophagia</taxon>
        <taxon>Chitinophagales</taxon>
        <taxon>Chitinophagaceae</taxon>
        <taxon>Filimonas</taxon>
    </lineage>
</organism>
<feature type="signal peptide" evidence="1">
    <location>
        <begin position="1"/>
        <end position="21"/>
    </location>
</feature>
<keyword evidence="3" id="KW-1185">Reference proteome</keyword>